<dbReference type="EMBL" id="LR215038">
    <property type="protein sequence ID" value="VEU75834.1"/>
    <property type="molecule type" value="Genomic_DNA"/>
</dbReference>
<dbReference type="KEGG" id="mmau:NCTC10168_00227"/>
<sequence>MNKNNLKSLLSFDEQIEFLENKGINWETDFEKNRFKLYLMNYGYNHLVYKWKWLLSHKDKSNGWYFLNAKSSNLIDLFNCDRTVSKLILTNIQNIEIKLRNAILNSIEKFISKLEIDFNLKTELKQVQIFKWNIKRLYYIFNNYGNFKKGKNIK</sequence>
<dbReference type="EMBL" id="LR215037">
    <property type="protein sequence ID" value="VEU75309.1"/>
    <property type="molecule type" value="Genomic_DNA"/>
</dbReference>
<dbReference type="OrthoDB" id="5363652at2"/>
<dbReference type="AlphaFoldDB" id="A0A449B5F3"/>
<proteinExistence type="predicted"/>
<dbReference type="Proteomes" id="UP000290243">
    <property type="component" value="Chromosome"/>
</dbReference>
<geneLocation type="plasmid" evidence="2 3">
    <name>2</name>
</geneLocation>
<evidence type="ECO:0000313" key="3">
    <source>
        <dbReference type="Proteomes" id="UP000290243"/>
    </source>
</evidence>
<gene>
    <name evidence="1" type="ORF">NCTC10168_00227</name>
    <name evidence="2" type="ORF">NCTC10168_00783</name>
</gene>
<accession>A0A449B5F3</accession>
<evidence type="ECO:0000313" key="1">
    <source>
        <dbReference type="EMBL" id="VEU75309.1"/>
    </source>
</evidence>
<name>A0A449B5F3_9BACT</name>
<dbReference type="KEGG" id="mmau:NCTC10168_00783"/>
<reference evidence="2 3" key="1">
    <citation type="submission" date="2019-01" db="EMBL/GenBank/DDBJ databases">
        <authorList>
            <consortium name="Pathogen Informatics"/>
        </authorList>
    </citation>
    <scope>NUCLEOTIDE SEQUENCE [LARGE SCALE GENOMIC DNA]</scope>
    <source>
        <strain evidence="2 3">NCTC10168</strain>
        <plasmid evidence="3">2</plasmid>
    </source>
</reference>
<protein>
    <submittedName>
        <fullName evidence="2">Uncharacterized protein</fullName>
    </submittedName>
</protein>
<dbReference type="Proteomes" id="UP000290243">
    <property type="component" value="Plasmid 2"/>
</dbReference>
<keyword evidence="2" id="KW-0614">Plasmid</keyword>
<dbReference type="RefSeq" id="WP_129646310.1">
    <property type="nucleotide sequence ID" value="NZ_LR215037.1"/>
</dbReference>
<organism evidence="2 3">
    <name type="scientific">Mycoplasmopsis maculosa</name>
    <dbReference type="NCBI Taxonomy" id="114885"/>
    <lineage>
        <taxon>Bacteria</taxon>
        <taxon>Bacillati</taxon>
        <taxon>Mycoplasmatota</taxon>
        <taxon>Mycoplasmoidales</taxon>
        <taxon>Metamycoplasmataceae</taxon>
        <taxon>Mycoplasmopsis</taxon>
    </lineage>
</organism>
<keyword evidence="3" id="KW-1185">Reference proteome</keyword>
<evidence type="ECO:0000313" key="2">
    <source>
        <dbReference type="EMBL" id="VEU75834.1"/>
    </source>
</evidence>